<protein>
    <submittedName>
        <fullName evidence="2">Antitermination regulator</fullName>
    </submittedName>
</protein>
<dbReference type="Pfam" id="PF03861">
    <property type="entry name" value="ANTAR"/>
    <property type="match status" value="1"/>
</dbReference>
<dbReference type="AlphaFoldDB" id="A0A2S0MH30"/>
<dbReference type="InterPro" id="IPR036388">
    <property type="entry name" value="WH-like_DNA-bd_sf"/>
</dbReference>
<dbReference type="Proteomes" id="UP000239709">
    <property type="component" value="Chromosome"/>
</dbReference>
<dbReference type="OrthoDB" id="9782798at2"/>
<accession>A0A2S0MH30</accession>
<gene>
    <name evidence="2" type="ORF">C6570_13755</name>
</gene>
<dbReference type="SUPFAM" id="SSF52172">
    <property type="entry name" value="CheY-like"/>
    <property type="match status" value="1"/>
</dbReference>
<dbReference type="EMBL" id="CP027666">
    <property type="protein sequence ID" value="AVO35180.1"/>
    <property type="molecule type" value="Genomic_DNA"/>
</dbReference>
<name>A0A2S0MH30_9BURK</name>
<evidence type="ECO:0000313" key="3">
    <source>
        <dbReference type="Proteomes" id="UP000239709"/>
    </source>
</evidence>
<dbReference type="SMART" id="SM01012">
    <property type="entry name" value="ANTAR"/>
    <property type="match status" value="1"/>
</dbReference>
<reference evidence="2 3" key="1">
    <citation type="submission" date="2018-03" db="EMBL/GenBank/DDBJ databases">
        <title>Genome sequencing of Ottowia sp.</title>
        <authorList>
            <person name="Kim S.-J."/>
            <person name="Heo J."/>
            <person name="Kwon S.-W."/>
        </authorList>
    </citation>
    <scope>NUCLEOTIDE SEQUENCE [LARGE SCALE GENOMIC DNA]</scope>
    <source>
        <strain evidence="2 3">KADR8-3</strain>
    </source>
</reference>
<dbReference type="InterPro" id="IPR005561">
    <property type="entry name" value="ANTAR"/>
</dbReference>
<dbReference type="InterPro" id="IPR013587">
    <property type="entry name" value="Nitrate/nitrite_sensing"/>
</dbReference>
<keyword evidence="3" id="KW-1185">Reference proteome</keyword>
<dbReference type="Pfam" id="PF08376">
    <property type="entry name" value="NIT"/>
    <property type="match status" value="1"/>
</dbReference>
<evidence type="ECO:0000259" key="1">
    <source>
        <dbReference type="PROSITE" id="PS50921"/>
    </source>
</evidence>
<dbReference type="PROSITE" id="PS50921">
    <property type="entry name" value="ANTAR"/>
    <property type="match status" value="1"/>
</dbReference>
<dbReference type="RefSeq" id="WP_106703729.1">
    <property type="nucleotide sequence ID" value="NZ_CP027666.1"/>
</dbReference>
<dbReference type="KEGG" id="otk:C6570_13755"/>
<proteinExistence type="predicted"/>
<organism evidence="2 3">
    <name type="scientific">Ottowia oryzae</name>
    <dbReference type="NCBI Taxonomy" id="2109914"/>
    <lineage>
        <taxon>Bacteria</taxon>
        <taxon>Pseudomonadati</taxon>
        <taxon>Pseudomonadota</taxon>
        <taxon>Betaproteobacteria</taxon>
        <taxon>Burkholderiales</taxon>
        <taxon>Comamonadaceae</taxon>
        <taxon>Ottowia</taxon>
    </lineage>
</organism>
<evidence type="ECO:0000313" key="2">
    <source>
        <dbReference type="EMBL" id="AVO35180.1"/>
    </source>
</evidence>
<sequence length="433" mass="47687">MNAPTRPEHADGELTLRFALAARRRELQGMHELAQTSELVAQVGQLIHELQKERGRAALLVGQTTEEQRTHWLGQTALTVRAQRSLSERLTSELNGERLLQRRTRWLHAVAHALHAMDGLAALRASLVAGAMQAEDATLAYSSVIGCWLGVVIEALDGPSDPHITRVLVALLNFMQAKELCGQERAVGVAGFARGSFNAERRTQMASLARGQARSFELFLQHASAGLRAGWEALRAGELALQRLRDLAATPDAAISPQLAQPWFDVCTARIDALHGLEQVLTTELADCCRDRVAENERALSQLTDDSDRHATEGQSAKAMTSVMRQSLVYTLVGRPMDAVVTGDAIGDTMARSVLDLLLEQGARLHEADLRLSEARRARHERRRIEQAKWWLVTHYQLSEPAAQERLQRTAMNNGLTLLEVADRILASESPAG</sequence>
<dbReference type="GO" id="GO:0003723">
    <property type="term" value="F:RNA binding"/>
    <property type="evidence" value="ECO:0007669"/>
    <property type="project" value="InterPro"/>
</dbReference>
<feature type="domain" description="ANTAR" evidence="1">
    <location>
        <begin position="365"/>
        <end position="426"/>
    </location>
</feature>
<dbReference type="InterPro" id="IPR011006">
    <property type="entry name" value="CheY-like_superfamily"/>
</dbReference>
<dbReference type="Gene3D" id="1.10.10.10">
    <property type="entry name" value="Winged helix-like DNA-binding domain superfamily/Winged helix DNA-binding domain"/>
    <property type="match status" value="1"/>
</dbReference>